<dbReference type="Proteomes" id="UP000011602">
    <property type="component" value="Unassembled WGS sequence"/>
</dbReference>
<reference evidence="1 2" key="1">
    <citation type="journal article" date="2014" name="PLoS Genet.">
        <title>Phylogenetically driven sequencing of extremely halophilic archaea reveals strategies for static and dynamic osmo-response.</title>
        <authorList>
            <person name="Becker E.A."/>
            <person name="Seitzer P.M."/>
            <person name="Tritt A."/>
            <person name="Larsen D."/>
            <person name="Krusor M."/>
            <person name="Yao A.I."/>
            <person name="Wu D."/>
            <person name="Madern D."/>
            <person name="Eisen J.A."/>
            <person name="Darling A.E."/>
            <person name="Facciotti M.T."/>
        </authorList>
    </citation>
    <scope>NUCLEOTIDE SEQUENCE [LARGE SCALE GENOMIC DNA]</scope>
    <source>
        <strain evidence="1 2">JCM 12255</strain>
    </source>
</reference>
<organism evidence="1 2">
    <name type="scientific">Natronolimnohabitans innermongolicus JCM 12255</name>
    <dbReference type="NCBI Taxonomy" id="1227499"/>
    <lineage>
        <taxon>Archaea</taxon>
        <taxon>Methanobacteriati</taxon>
        <taxon>Methanobacteriota</taxon>
        <taxon>Stenosarchaea group</taxon>
        <taxon>Halobacteria</taxon>
        <taxon>Halobacteriales</taxon>
        <taxon>Natrialbaceae</taxon>
        <taxon>Natronolimnohabitans</taxon>
    </lineage>
</organism>
<dbReference type="AlphaFoldDB" id="L9X1N9"/>
<keyword evidence="1" id="KW-0808">Transferase</keyword>
<dbReference type="eggNOG" id="arCOG02724">
    <property type="taxonomic scope" value="Archaea"/>
</dbReference>
<dbReference type="GO" id="GO:0008168">
    <property type="term" value="F:methyltransferase activity"/>
    <property type="evidence" value="ECO:0007669"/>
    <property type="project" value="UniProtKB-KW"/>
</dbReference>
<dbReference type="EMBL" id="AOHZ01000057">
    <property type="protein sequence ID" value="ELY54488.1"/>
    <property type="molecule type" value="Genomic_DNA"/>
</dbReference>
<comment type="caution">
    <text evidence="1">The sequence shown here is derived from an EMBL/GenBank/DDBJ whole genome shotgun (WGS) entry which is preliminary data.</text>
</comment>
<keyword evidence="1" id="KW-0489">Methyltransferase</keyword>
<dbReference type="RefSeq" id="WP_007259782.1">
    <property type="nucleotide sequence ID" value="NZ_AOHZ01000057.1"/>
</dbReference>
<evidence type="ECO:0000313" key="2">
    <source>
        <dbReference type="Proteomes" id="UP000011602"/>
    </source>
</evidence>
<sequence>MQIRIFGHDVGVDDSRIDASPETIREQVREYEAGERSPLDLEIG</sequence>
<gene>
    <name evidence="1" type="ORF">C493_12524</name>
</gene>
<dbReference type="GO" id="GO:0032259">
    <property type="term" value="P:methylation"/>
    <property type="evidence" value="ECO:0007669"/>
    <property type="project" value="UniProtKB-KW"/>
</dbReference>
<protein>
    <submittedName>
        <fullName evidence="1">Methylated-DNA--protein-cysteine methyltransferase</fullName>
    </submittedName>
</protein>
<name>L9X1N9_9EURY</name>
<evidence type="ECO:0000313" key="1">
    <source>
        <dbReference type="EMBL" id="ELY54488.1"/>
    </source>
</evidence>
<accession>L9X1N9</accession>
<keyword evidence="2" id="KW-1185">Reference proteome</keyword>
<proteinExistence type="predicted"/>